<evidence type="ECO:0000313" key="10">
    <source>
        <dbReference type="EMBL" id="GAG17162.1"/>
    </source>
</evidence>
<evidence type="ECO:0000256" key="2">
    <source>
        <dbReference type="ARBA" id="ARBA00022555"/>
    </source>
</evidence>
<feature type="non-terminal residue" evidence="10">
    <location>
        <position position="260"/>
    </location>
</feature>
<keyword evidence="7" id="KW-0648">Protein biosynthesis</keyword>
<dbReference type="GO" id="GO:0002161">
    <property type="term" value="F:aminoacyl-tRNA deacylase activity"/>
    <property type="evidence" value="ECO:0007669"/>
    <property type="project" value="TreeGrafter"/>
</dbReference>
<dbReference type="GO" id="GO:0005829">
    <property type="term" value="C:cytosol"/>
    <property type="evidence" value="ECO:0007669"/>
    <property type="project" value="TreeGrafter"/>
</dbReference>
<organism evidence="10">
    <name type="scientific">marine sediment metagenome</name>
    <dbReference type="NCBI Taxonomy" id="412755"/>
    <lineage>
        <taxon>unclassified sequences</taxon>
        <taxon>metagenomes</taxon>
        <taxon>ecological metagenomes</taxon>
    </lineage>
</organism>
<comment type="caution">
    <text evidence="10">The sequence shown here is derived from an EMBL/GenBank/DDBJ whole genome shotgun (WGS) entry which is preliminary data.</text>
</comment>
<dbReference type="InterPro" id="IPR018162">
    <property type="entry name" value="Ala-tRNA-ligase_IIc_anticod-bd"/>
</dbReference>
<proteinExistence type="inferred from homology"/>
<dbReference type="Gene3D" id="2.40.30.130">
    <property type="match status" value="1"/>
</dbReference>
<keyword evidence="3" id="KW-0436">Ligase</keyword>
<keyword evidence="2" id="KW-0820">tRNA-binding</keyword>
<protein>
    <recommendedName>
        <fullName evidence="9">Alanyl-transfer RNA synthetases family profile domain-containing protein</fullName>
    </recommendedName>
</protein>
<evidence type="ECO:0000256" key="5">
    <source>
        <dbReference type="ARBA" id="ARBA00022840"/>
    </source>
</evidence>
<dbReference type="InterPro" id="IPR050058">
    <property type="entry name" value="Ala-tRNA_ligase"/>
</dbReference>
<dbReference type="Pfam" id="PF01411">
    <property type="entry name" value="tRNA-synt_2c"/>
    <property type="match status" value="1"/>
</dbReference>
<keyword evidence="4" id="KW-0547">Nucleotide-binding</keyword>
<evidence type="ECO:0000256" key="7">
    <source>
        <dbReference type="ARBA" id="ARBA00022917"/>
    </source>
</evidence>
<gene>
    <name evidence="10" type="ORF">S01H1_50692</name>
</gene>
<evidence type="ECO:0000256" key="8">
    <source>
        <dbReference type="ARBA" id="ARBA00023146"/>
    </source>
</evidence>
<dbReference type="SUPFAM" id="SSF50447">
    <property type="entry name" value="Translation proteins"/>
    <property type="match status" value="1"/>
</dbReference>
<dbReference type="AlphaFoldDB" id="X0W1D5"/>
<dbReference type="GO" id="GO:0005524">
    <property type="term" value="F:ATP binding"/>
    <property type="evidence" value="ECO:0007669"/>
    <property type="project" value="UniProtKB-KW"/>
</dbReference>
<name>X0W1D5_9ZZZZ</name>
<dbReference type="GO" id="GO:0004813">
    <property type="term" value="F:alanine-tRNA ligase activity"/>
    <property type="evidence" value="ECO:0007669"/>
    <property type="project" value="InterPro"/>
</dbReference>
<feature type="non-terminal residue" evidence="10">
    <location>
        <position position="1"/>
    </location>
</feature>
<sequence>TFLVCDRVMPSNEGRGYVLRRVLRRAALFGRKLGEERFLRNIAIEVTKSMQHIYPELKQNYSHIINVINDEEIRFHETLDSSLNLLDGLLETKKDDKDKIIPGGVAFQFYDTYGLPREVLAEVAQQSGFKVDWEGFEAELERQRERARAAHKIASPSIPSGETFGRTKVSVSLLPTEFVGSTRTRCQSKVISLEDEGKSLGTAHQGQQIYVILDRTPFYGEMGGQVGDTGEIRAKKGRIEVTNTVRQTINGNDLIVHQGK</sequence>
<dbReference type="InterPro" id="IPR018165">
    <property type="entry name" value="Ala-tRNA-synth_IIc_core"/>
</dbReference>
<keyword evidence="5" id="KW-0067">ATP-binding</keyword>
<keyword evidence="6" id="KW-0694">RNA-binding</keyword>
<dbReference type="InterPro" id="IPR018164">
    <property type="entry name" value="Ala-tRNA-synth_IIc_N"/>
</dbReference>
<evidence type="ECO:0000256" key="1">
    <source>
        <dbReference type="ARBA" id="ARBA00008226"/>
    </source>
</evidence>
<evidence type="ECO:0000256" key="4">
    <source>
        <dbReference type="ARBA" id="ARBA00022741"/>
    </source>
</evidence>
<dbReference type="GO" id="GO:0006419">
    <property type="term" value="P:alanyl-tRNA aminoacylation"/>
    <property type="evidence" value="ECO:0007669"/>
    <property type="project" value="InterPro"/>
</dbReference>
<evidence type="ECO:0000256" key="3">
    <source>
        <dbReference type="ARBA" id="ARBA00022598"/>
    </source>
</evidence>
<dbReference type="EMBL" id="BARS01032669">
    <property type="protein sequence ID" value="GAG17162.1"/>
    <property type="molecule type" value="Genomic_DNA"/>
</dbReference>
<evidence type="ECO:0000256" key="6">
    <source>
        <dbReference type="ARBA" id="ARBA00022884"/>
    </source>
</evidence>
<dbReference type="PANTHER" id="PTHR11777">
    <property type="entry name" value="ALANYL-TRNA SYNTHETASE"/>
    <property type="match status" value="1"/>
</dbReference>
<accession>X0W1D5</accession>
<evidence type="ECO:0000259" key="9">
    <source>
        <dbReference type="PROSITE" id="PS50860"/>
    </source>
</evidence>
<feature type="domain" description="Alanyl-transfer RNA synthetases family profile" evidence="9">
    <location>
        <begin position="1"/>
        <end position="260"/>
    </location>
</feature>
<dbReference type="SUPFAM" id="SSF101353">
    <property type="entry name" value="Putative anticodon-binding domain of alanyl-tRNA synthetase (AlaRS)"/>
    <property type="match status" value="1"/>
</dbReference>
<dbReference type="GO" id="GO:0000049">
    <property type="term" value="F:tRNA binding"/>
    <property type="evidence" value="ECO:0007669"/>
    <property type="project" value="UniProtKB-KW"/>
</dbReference>
<comment type="similarity">
    <text evidence="1">Belongs to the class-II aminoacyl-tRNA synthetase family.</text>
</comment>
<dbReference type="PROSITE" id="PS50860">
    <property type="entry name" value="AA_TRNA_LIGASE_II_ALA"/>
    <property type="match status" value="1"/>
</dbReference>
<reference evidence="10" key="1">
    <citation type="journal article" date="2014" name="Front. Microbiol.">
        <title>High frequency of phylogenetically diverse reductive dehalogenase-homologous genes in deep subseafloor sedimentary metagenomes.</title>
        <authorList>
            <person name="Kawai M."/>
            <person name="Futagami T."/>
            <person name="Toyoda A."/>
            <person name="Takaki Y."/>
            <person name="Nishi S."/>
            <person name="Hori S."/>
            <person name="Arai W."/>
            <person name="Tsubouchi T."/>
            <person name="Morono Y."/>
            <person name="Uchiyama I."/>
            <person name="Ito T."/>
            <person name="Fujiyama A."/>
            <person name="Inagaki F."/>
            <person name="Takami H."/>
        </authorList>
    </citation>
    <scope>NUCLEOTIDE SEQUENCE</scope>
    <source>
        <strain evidence="10">Expedition CK06-06</strain>
    </source>
</reference>
<dbReference type="PANTHER" id="PTHR11777:SF9">
    <property type="entry name" value="ALANINE--TRNA LIGASE, CYTOPLASMIC"/>
    <property type="match status" value="1"/>
</dbReference>
<dbReference type="InterPro" id="IPR009000">
    <property type="entry name" value="Transl_B-barrel_sf"/>
</dbReference>
<keyword evidence="8" id="KW-0030">Aminoacyl-tRNA synthetase</keyword>